<accession>A0ABS6J4E9</accession>
<keyword evidence="1 3" id="KW-0597">Phosphoprotein</keyword>
<evidence type="ECO:0000256" key="1">
    <source>
        <dbReference type="ARBA" id="ARBA00022553"/>
    </source>
</evidence>
<feature type="domain" description="Response regulatory" evidence="4">
    <location>
        <begin position="1"/>
        <end position="118"/>
    </location>
</feature>
<protein>
    <submittedName>
        <fullName evidence="5">Response regulator</fullName>
    </submittedName>
</protein>
<organism evidence="5 6">
    <name type="scientific">Paragemmobacter amnigenus</name>
    <dbReference type="NCBI Taxonomy" id="2852097"/>
    <lineage>
        <taxon>Bacteria</taxon>
        <taxon>Pseudomonadati</taxon>
        <taxon>Pseudomonadota</taxon>
        <taxon>Alphaproteobacteria</taxon>
        <taxon>Rhodobacterales</taxon>
        <taxon>Paracoccaceae</taxon>
        <taxon>Paragemmobacter</taxon>
    </lineage>
</organism>
<dbReference type="InterPro" id="IPR011006">
    <property type="entry name" value="CheY-like_superfamily"/>
</dbReference>
<name>A0ABS6J4E9_9RHOB</name>
<dbReference type="SMART" id="SM00448">
    <property type="entry name" value="REC"/>
    <property type="match status" value="1"/>
</dbReference>
<dbReference type="PANTHER" id="PTHR45339:SF1">
    <property type="entry name" value="HYBRID SIGNAL TRANSDUCTION HISTIDINE KINASE J"/>
    <property type="match status" value="1"/>
</dbReference>
<feature type="modified residue" description="4-aspartylphosphate" evidence="3">
    <location>
        <position position="51"/>
    </location>
</feature>
<dbReference type="Pfam" id="PF00072">
    <property type="entry name" value="Response_reg"/>
    <property type="match status" value="1"/>
</dbReference>
<keyword evidence="6" id="KW-1185">Reference proteome</keyword>
<dbReference type="PANTHER" id="PTHR45339">
    <property type="entry name" value="HYBRID SIGNAL TRANSDUCTION HISTIDINE KINASE J"/>
    <property type="match status" value="1"/>
</dbReference>
<evidence type="ECO:0000313" key="6">
    <source>
        <dbReference type="Proteomes" id="UP000731907"/>
    </source>
</evidence>
<reference evidence="5 6" key="1">
    <citation type="submission" date="2021-06" db="EMBL/GenBank/DDBJ databases">
        <title>Rhodobacteraceae bacterium strain HSP-20.</title>
        <authorList>
            <person name="Chen W.-M."/>
        </authorList>
    </citation>
    <scope>NUCLEOTIDE SEQUENCE [LARGE SCALE GENOMIC DNA]</scope>
    <source>
        <strain evidence="5 6">HSP-20</strain>
    </source>
</reference>
<gene>
    <name evidence="5" type="ORF">GU927_012325</name>
</gene>
<dbReference type="Proteomes" id="UP000731907">
    <property type="component" value="Unassembled WGS sequence"/>
</dbReference>
<evidence type="ECO:0000256" key="2">
    <source>
        <dbReference type="ARBA" id="ARBA00023012"/>
    </source>
</evidence>
<comment type="caution">
    <text evidence="5">The sequence shown here is derived from an EMBL/GenBank/DDBJ whole genome shotgun (WGS) entry which is preliminary data.</text>
</comment>
<proteinExistence type="predicted"/>
<sequence>MLVVDDDAINRLVARVLIEARGYSVAEAEDGQEALELFAASPDAFGLILMDLSMPGVDGLTATRALRQSPRGATVPIVALTRLTDPDTRRDCFDAGMNGFLPKPISATGIESIVCLVGHGAYRAHA</sequence>
<evidence type="ECO:0000313" key="5">
    <source>
        <dbReference type="EMBL" id="MBU9698630.1"/>
    </source>
</evidence>
<dbReference type="SUPFAM" id="SSF52172">
    <property type="entry name" value="CheY-like"/>
    <property type="match status" value="1"/>
</dbReference>
<keyword evidence="2" id="KW-0902">Two-component regulatory system</keyword>
<evidence type="ECO:0000256" key="3">
    <source>
        <dbReference type="PROSITE-ProRule" id="PRU00169"/>
    </source>
</evidence>
<dbReference type="CDD" id="cd17546">
    <property type="entry name" value="REC_hyHK_CKI1_RcsC-like"/>
    <property type="match status" value="1"/>
</dbReference>
<dbReference type="InterPro" id="IPR001789">
    <property type="entry name" value="Sig_transdc_resp-reg_receiver"/>
</dbReference>
<dbReference type="PROSITE" id="PS50110">
    <property type="entry name" value="RESPONSE_REGULATORY"/>
    <property type="match status" value="1"/>
</dbReference>
<dbReference type="EMBL" id="JAAATX020000008">
    <property type="protein sequence ID" value="MBU9698630.1"/>
    <property type="molecule type" value="Genomic_DNA"/>
</dbReference>
<evidence type="ECO:0000259" key="4">
    <source>
        <dbReference type="PROSITE" id="PS50110"/>
    </source>
</evidence>
<dbReference type="Gene3D" id="3.40.50.2300">
    <property type="match status" value="1"/>
</dbReference>